<dbReference type="EC" id="3.1.3.89" evidence="3"/>
<dbReference type="Gene3D" id="1.10.3210.10">
    <property type="entry name" value="Hypothetical protein af1432"/>
    <property type="match status" value="1"/>
</dbReference>
<dbReference type="InterPro" id="IPR006674">
    <property type="entry name" value="HD_domain"/>
</dbReference>
<feature type="domain" description="HD" evidence="2">
    <location>
        <begin position="30"/>
        <end position="142"/>
    </location>
</feature>
<keyword evidence="1" id="KW-0175">Coiled coil</keyword>
<name>A0ABU3A4K8_9GAMM</name>
<proteinExistence type="predicted"/>
<dbReference type="GO" id="GO:0002953">
    <property type="term" value="F:5'-deoxynucleotidase activity"/>
    <property type="evidence" value="ECO:0007669"/>
    <property type="project" value="UniProtKB-EC"/>
</dbReference>
<organism evidence="3 4">
    <name type="scientific">Thalassotalea castellviae</name>
    <dbReference type="NCBI Taxonomy" id="3075612"/>
    <lineage>
        <taxon>Bacteria</taxon>
        <taxon>Pseudomonadati</taxon>
        <taxon>Pseudomonadota</taxon>
        <taxon>Gammaproteobacteria</taxon>
        <taxon>Alteromonadales</taxon>
        <taxon>Colwelliaceae</taxon>
        <taxon>Thalassotalea</taxon>
    </lineage>
</organism>
<dbReference type="Pfam" id="PF12917">
    <property type="entry name" value="YfbR-like"/>
    <property type="match status" value="1"/>
</dbReference>
<dbReference type="SMART" id="SM00471">
    <property type="entry name" value="HDc"/>
    <property type="match status" value="1"/>
</dbReference>
<dbReference type="PROSITE" id="PS51831">
    <property type="entry name" value="HD"/>
    <property type="match status" value="1"/>
</dbReference>
<evidence type="ECO:0000256" key="1">
    <source>
        <dbReference type="SAM" id="Coils"/>
    </source>
</evidence>
<reference evidence="3 4" key="1">
    <citation type="submission" date="2023-09" db="EMBL/GenBank/DDBJ databases">
        <authorList>
            <person name="Rey-Velasco X."/>
        </authorList>
    </citation>
    <scope>NUCLEOTIDE SEQUENCE [LARGE SCALE GENOMIC DNA]</scope>
    <source>
        <strain evidence="3 4">W431</strain>
    </source>
</reference>
<evidence type="ECO:0000313" key="3">
    <source>
        <dbReference type="EMBL" id="MDT0604803.1"/>
    </source>
</evidence>
<comment type="caution">
    <text evidence="3">The sequence shown here is derived from an EMBL/GenBank/DDBJ whole genome shotgun (WGS) entry which is preliminary data.</text>
</comment>
<dbReference type="RefSeq" id="WP_311583583.1">
    <property type="nucleotide sequence ID" value="NZ_JAVRIF010000009.1"/>
</dbReference>
<evidence type="ECO:0000259" key="2">
    <source>
        <dbReference type="PROSITE" id="PS51831"/>
    </source>
</evidence>
<sequence length="200" mass="23121">MKQSAFLAWTTRMPLIQRWGLMHTFQPENVSEHSHQVAVIAHLLTVIKNKKFKGNLLPEKAATIAIYHEISETKLQDLSSKVKYHNPEFTKEYKKLEMIAEKECLETIPEDIRGEFEALLVQDKVDPEYKDIVKAADLLAALIKTNNELRFHNDEFKNVKENLDNKLAKIKRKLPEVGYFMDIFLASCTSTVDKLSDMDN</sequence>
<dbReference type="Proteomes" id="UP001266357">
    <property type="component" value="Unassembled WGS sequence"/>
</dbReference>
<feature type="coiled-coil region" evidence="1">
    <location>
        <begin position="142"/>
        <end position="173"/>
    </location>
</feature>
<keyword evidence="4" id="KW-1185">Reference proteome</keyword>
<dbReference type="NCBIfam" id="NF003009">
    <property type="entry name" value="PRK03826.1"/>
    <property type="match status" value="1"/>
</dbReference>
<protein>
    <submittedName>
        <fullName evidence="3">5'-deoxynucleotidase</fullName>
        <ecNumber evidence="3">3.1.3.89</ecNumber>
    </submittedName>
</protein>
<dbReference type="SUPFAM" id="SSF109604">
    <property type="entry name" value="HD-domain/PDEase-like"/>
    <property type="match status" value="1"/>
</dbReference>
<keyword evidence="3" id="KW-0378">Hydrolase</keyword>
<accession>A0ABU3A4K8</accession>
<evidence type="ECO:0000313" key="4">
    <source>
        <dbReference type="Proteomes" id="UP001266357"/>
    </source>
</evidence>
<dbReference type="EMBL" id="JAVRIF010000009">
    <property type="protein sequence ID" value="MDT0604803.1"/>
    <property type="molecule type" value="Genomic_DNA"/>
</dbReference>
<dbReference type="InterPro" id="IPR003607">
    <property type="entry name" value="HD/PDEase_dom"/>
</dbReference>
<gene>
    <name evidence="3" type="primary">yfbR</name>
    <name evidence="3" type="ORF">RM573_14450</name>
</gene>